<keyword evidence="2" id="KW-1185">Reference proteome</keyword>
<dbReference type="RefSeq" id="WP_413269966.1">
    <property type="nucleotide sequence ID" value="NZ_JBHFNQ010000064.1"/>
</dbReference>
<protein>
    <submittedName>
        <fullName evidence="1">Uncharacterized protein</fullName>
    </submittedName>
</protein>
<accession>A0ABV4X240</accession>
<proteinExistence type="predicted"/>
<name>A0ABV4X240_9CYAN</name>
<evidence type="ECO:0000313" key="2">
    <source>
        <dbReference type="Proteomes" id="UP001576774"/>
    </source>
</evidence>
<gene>
    <name evidence="1" type="ORF">ACE1CC_08115</name>
</gene>
<evidence type="ECO:0000313" key="1">
    <source>
        <dbReference type="EMBL" id="MFB2876845.1"/>
    </source>
</evidence>
<sequence length="141" mass="15831">MQTTYLVNKEASKQPHLSIIFENNGHTSVAAPSTGWYLSQEMREVFQNGYTRSGGDVLALSLPVDFKVSKLFDGEFVSLFNISHYLRMSMAEAHNLLLSAEFFNWYGSPVSIIDYCGVVPVVNVYKVPYALAFLQYQGFGL</sequence>
<reference evidence="1 2" key="1">
    <citation type="submission" date="2024-09" db="EMBL/GenBank/DDBJ databases">
        <title>Floridaenema gen nov. (Aerosakkonemataceae, Aerosakkonematales ord. nov., Cyanobacteria) from benthic tropical and subtropical fresh waters, with the description of four new species.</title>
        <authorList>
            <person name="Moretto J.A."/>
            <person name="Berthold D.E."/>
            <person name="Lefler F.W."/>
            <person name="Huang I.-S."/>
            <person name="Laughinghouse H. IV."/>
        </authorList>
    </citation>
    <scope>NUCLEOTIDE SEQUENCE [LARGE SCALE GENOMIC DNA]</scope>
    <source>
        <strain evidence="1 2">BLCC-F46</strain>
    </source>
</reference>
<comment type="caution">
    <text evidence="1">The sequence shown here is derived from an EMBL/GenBank/DDBJ whole genome shotgun (WGS) entry which is preliminary data.</text>
</comment>
<dbReference type="Proteomes" id="UP001576774">
    <property type="component" value="Unassembled WGS sequence"/>
</dbReference>
<dbReference type="EMBL" id="JBHFNQ010000064">
    <property type="protein sequence ID" value="MFB2876845.1"/>
    <property type="molecule type" value="Genomic_DNA"/>
</dbReference>
<organism evidence="1 2">
    <name type="scientific">Floridaenema aerugineum BLCC-F46</name>
    <dbReference type="NCBI Taxonomy" id="3153654"/>
    <lineage>
        <taxon>Bacteria</taxon>
        <taxon>Bacillati</taxon>
        <taxon>Cyanobacteriota</taxon>
        <taxon>Cyanophyceae</taxon>
        <taxon>Oscillatoriophycideae</taxon>
        <taxon>Aerosakkonematales</taxon>
        <taxon>Aerosakkonemataceae</taxon>
        <taxon>Floridanema</taxon>
        <taxon>Floridanema aerugineum</taxon>
    </lineage>
</organism>